<feature type="domain" description="Aldehyde oxidase/xanthine dehydrogenase a/b hammerhead" evidence="3">
    <location>
        <begin position="53"/>
        <end position="166"/>
    </location>
</feature>
<dbReference type="InterPro" id="IPR008274">
    <property type="entry name" value="AldOxase/xan_DH_MoCoBD1"/>
</dbReference>
<proteinExistence type="predicted"/>
<dbReference type="InterPro" id="IPR046867">
    <property type="entry name" value="AldOxase/xan_DH_MoCoBD2"/>
</dbReference>
<dbReference type="InterPro" id="IPR016208">
    <property type="entry name" value="Ald_Oxase/xanthine_DH-like"/>
</dbReference>
<dbReference type="PANTHER" id="PTHR11908:SF132">
    <property type="entry name" value="ALDEHYDE OXIDASE 1-RELATED"/>
    <property type="match status" value="1"/>
</dbReference>
<dbReference type="NCBIfam" id="NF041018">
    <property type="entry name" value="glyceraldDH_alpha"/>
    <property type="match status" value="1"/>
</dbReference>
<evidence type="ECO:0000313" key="5">
    <source>
        <dbReference type="Proteomes" id="UP000240880"/>
    </source>
</evidence>
<evidence type="ECO:0000256" key="2">
    <source>
        <dbReference type="ARBA" id="ARBA00023002"/>
    </source>
</evidence>
<dbReference type="Gene3D" id="3.90.1170.50">
    <property type="entry name" value="Aldehyde oxidase/xanthine dehydrogenase, a/b hammerhead"/>
    <property type="match status" value="1"/>
</dbReference>
<dbReference type="InterPro" id="IPR000674">
    <property type="entry name" value="Ald_Oxase/Xan_DH_a/b"/>
</dbReference>
<name>A0A2R6A692_9ARCH</name>
<keyword evidence="2" id="KW-0560">Oxidoreductase</keyword>
<dbReference type="InterPro" id="IPR037165">
    <property type="entry name" value="AldOxase/xan_DH_Mopterin-bd_sf"/>
</dbReference>
<dbReference type="Pfam" id="PF20256">
    <property type="entry name" value="MoCoBD_2"/>
    <property type="match status" value="1"/>
</dbReference>
<dbReference type="SUPFAM" id="SSF56003">
    <property type="entry name" value="Molybdenum cofactor-binding domain"/>
    <property type="match status" value="1"/>
</dbReference>
<dbReference type="InterPro" id="IPR036856">
    <property type="entry name" value="Ald_Oxase/Xan_DH_a/b_sf"/>
</dbReference>
<dbReference type="FunFam" id="3.30.365.10:FF:000001">
    <property type="entry name" value="Xanthine dehydrogenase oxidase"/>
    <property type="match status" value="1"/>
</dbReference>
<evidence type="ECO:0000259" key="3">
    <source>
        <dbReference type="SMART" id="SM01008"/>
    </source>
</evidence>
<dbReference type="Pfam" id="PF01315">
    <property type="entry name" value="Ald_Xan_dh_C"/>
    <property type="match status" value="1"/>
</dbReference>
<dbReference type="SMART" id="SM01008">
    <property type="entry name" value="Ald_Xan_dh_C"/>
    <property type="match status" value="1"/>
</dbReference>
<gene>
    <name evidence="4" type="ORF">B9Q01_09520</name>
</gene>
<comment type="caution">
    <text evidence="4">The sequence shown here is derived from an EMBL/GenBank/DDBJ whole genome shotgun (WGS) entry which is preliminary data.</text>
</comment>
<dbReference type="Gene3D" id="3.30.365.10">
    <property type="entry name" value="Aldehyde oxidase/xanthine dehydrogenase, molybdopterin binding domain"/>
    <property type="match status" value="4"/>
</dbReference>
<sequence>MVHYSFLAKNLYYCTRFGLGFDMSLVIEKREAVQKRRYFGQPLKRMEDPRLVSGQGRYLDDIKLPGMVYASFVRSSYAHALIKKIDKSEALKLPGVLAIFTGGDLADVKDLPTVEESEEAKSTPRPALVIDEARYQGEAIAVVIAKDPYTAEDAAELVQVEYEPLPVVLDVEEAMKPTSPKAHSYVKDNIAYHSVYEAGDIETAFKNADRVITLELVNQRVAPVPLEPRGVLASYDSGSQILTVWVSSQDPHGLRDAIADILGLPQSRVRVIAPDVGGAFGSKISVYPEDVVVCYAAIKLGRPVKWVEKRRENLLTTTHGRGQKQHIEVAVKKDGRILGLKIKIISDSGAYNTPGALDNPTMTTLMAPGVYDIKAYRVEMFSVLTNKVPQDAYRGAGRPEAAYLIERTMNVVARELGLDPVEVRRVNYIKKELFPFKTITGLTYDSADYESNLNKALEVSNYWTLREEQRRARKQGRLVGIGVSTYTEICGFGPSFAQTAAITVTSSGNVIVTIGGHPHGQGHYTPIAQLVADEFGIELERISVRDGDTELLPWSSFTAGSRSAALTGSAAVICARKIKRKMTKIAQKLLGVDGELVFENGYIQAVNDPEKKISFDAVAQAAYQPSKLPEGVEPTLFEYTAFVPPNYLFPYGTHIAVVEVDRETGELKLLKYFAVDDIGRVINPLVVEGQVHGGVAQGVGQALLEEVVYDSNGQLLTSNLGDYLIPTSDVIPEIVWERTETPSDSNPLGVKGVGEAGTIGSTPTIVNAVEDALSPYSVTIDRMPLKAEYIRWLIKNAEERKISST</sequence>
<dbReference type="PANTHER" id="PTHR11908">
    <property type="entry name" value="XANTHINE DEHYDROGENASE"/>
    <property type="match status" value="1"/>
</dbReference>
<keyword evidence="1" id="KW-0500">Molybdenum</keyword>
<dbReference type="EMBL" id="NEXC01000119">
    <property type="protein sequence ID" value="PSN81901.1"/>
    <property type="molecule type" value="Genomic_DNA"/>
</dbReference>
<evidence type="ECO:0000256" key="1">
    <source>
        <dbReference type="ARBA" id="ARBA00022505"/>
    </source>
</evidence>
<dbReference type="AlphaFoldDB" id="A0A2R6A692"/>
<dbReference type="SUPFAM" id="SSF54665">
    <property type="entry name" value="CO dehydrogenase molybdoprotein N-domain-like"/>
    <property type="match status" value="1"/>
</dbReference>
<dbReference type="GO" id="GO:0005506">
    <property type="term" value="F:iron ion binding"/>
    <property type="evidence" value="ECO:0007669"/>
    <property type="project" value="InterPro"/>
</dbReference>
<dbReference type="InterPro" id="IPR053554">
    <property type="entry name" value="Glyceraldehyde_dh-related"/>
</dbReference>
<protein>
    <recommendedName>
        <fullName evidence="3">Aldehyde oxidase/xanthine dehydrogenase a/b hammerhead domain-containing protein</fullName>
    </recommendedName>
</protein>
<accession>A0A2R6A692</accession>
<dbReference type="Pfam" id="PF02738">
    <property type="entry name" value="MoCoBD_1"/>
    <property type="match status" value="1"/>
</dbReference>
<dbReference type="Proteomes" id="UP000240880">
    <property type="component" value="Unassembled WGS sequence"/>
</dbReference>
<evidence type="ECO:0000313" key="4">
    <source>
        <dbReference type="EMBL" id="PSN81901.1"/>
    </source>
</evidence>
<organism evidence="4 5">
    <name type="scientific">Candidatus Marsarchaeota G1 archaeon OSP_D</name>
    <dbReference type="NCBI Taxonomy" id="1978155"/>
    <lineage>
        <taxon>Archaea</taxon>
        <taxon>Candidatus Marsarchaeota</taxon>
        <taxon>Candidatus Marsarchaeota group 1</taxon>
    </lineage>
</organism>
<dbReference type="GO" id="GO:0016491">
    <property type="term" value="F:oxidoreductase activity"/>
    <property type="evidence" value="ECO:0007669"/>
    <property type="project" value="UniProtKB-KW"/>
</dbReference>
<reference evidence="4 5" key="1">
    <citation type="submission" date="2017-04" db="EMBL/GenBank/DDBJ databases">
        <title>Novel microbial lineages endemic to geothermal iron-oxide mats fill important gaps in the evolutionary history of Archaea.</title>
        <authorList>
            <person name="Jay Z.J."/>
            <person name="Beam J.P."/>
            <person name="Dlakic M."/>
            <person name="Rusch D.B."/>
            <person name="Kozubal M.A."/>
            <person name="Inskeep W.P."/>
        </authorList>
    </citation>
    <scope>NUCLEOTIDE SEQUENCE [LARGE SCALE GENOMIC DNA]</scope>
    <source>
        <strain evidence="4">OSP_D</strain>
    </source>
</reference>